<dbReference type="AlphaFoldDB" id="A0A2T0UB29"/>
<dbReference type="PANTHER" id="PTHR35803:SF2">
    <property type="entry name" value="RETAINING ALPHA-GALACTOSIDASE"/>
    <property type="match status" value="1"/>
</dbReference>
<dbReference type="Pfam" id="PF10566">
    <property type="entry name" value="Glyco_hydro_97"/>
    <property type="match status" value="1"/>
</dbReference>
<dbReference type="OrthoDB" id="57532at2"/>
<feature type="domain" description="Glycosyl-hydrolase 97 C-terminal oligomerisation" evidence="9">
    <location>
        <begin position="579"/>
        <end position="672"/>
    </location>
</feature>
<feature type="transmembrane region" description="Helical" evidence="6">
    <location>
        <begin position="27"/>
        <end position="48"/>
    </location>
</feature>
<dbReference type="InterPro" id="IPR014718">
    <property type="entry name" value="GH-type_carb-bd"/>
</dbReference>
<dbReference type="GO" id="GO:0016798">
    <property type="term" value="F:hydrolase activity, acting on glycosyl bonds"/>
    <property type="evidence" value="ECO:0007669"/>
    <property type="project" value="UniProtKB-KW"/>
</dbReference>
<dbReference type="Gene3D" id="2.60.40.1180">
    <property type="entry name" value="Golgi alpha-mannosidase II"/>
    <property type="match status" value="1"/>
</dbReference>
<accession>A0A2T0UB29</accession>
<keyword evidence="4" id="KW-0106">Calcium</keyword>
<dbReference type="Pfam" id="PF14509">
    <property type="entry name" value="GH97_C"/>
    <property type="match status" value="1"/>
</dbReference>
<evidence type="ECO:0000256" key="6">
    <source>
        <dbReference type="SAM" id="Phobius"/>
    </source>
</evidence>
<evidence type="ECO:0000256" key="5">
    <source>
        <dbReference type="ARBA" id="ARBA00023295"/>
    </source>
</evidence>
<dbReference type="InterPro" id="IPR013785">
    <property type="entry name" value="Aldolase_TIM"/>
</dbReference>
<dbReference type="PANTHER" id="PTHR35803">
    <property type="entry name" value="GLUCAN 1,4-ALPHA-GLUCOSIDASE SUSB-RELATED"/>
    <property type="match status" value="1"/>
</dbReference>
<keyword evidence="6" id="KW-0812">Transmembrane</keyword>
<evidence type="ECO:0000313" key="11">
    <source>
        <dbReference type="Proteomes" id="UP000238034"/>
    </source>
</evidence>
<dbReference type="InterPro" id="IPR052720">
    <property type="entry name" value="Glycosyl_hydrolase_97"/>
</dbReference>
<dbReference type="InterPro" id="IPR013780">
    <property type="entry name" value="Glyco_hydro_b"/>
</dbReference>
<evidence type="ECO:0000259" key="8">
    <source>
        <dbReference type="Pfam" id="PF14508"/>
    </source>
</evidence>
<evidence type="ECO:0000256" key="1">
    <source>
        <dbReference type="ARBA" id="ARBA00001913"/>
    </source>
</evidence>
<comment type="caution">
    <text evidence="10">The sequence shown here is derived from an EMBL/GenBank/DDBJ whole genome shotgun (WGS) entry which is preliminary data.</text>
</comment>
<dbReference type="Pfam" id="PF14508">
    <property type="entry name" value="GH97_N"/>
    <property type="match status" value="1"/>
</dbReference>
<keyword evidence="11" id="KW-1185">Reference proteome</keyword>
<keyword evidence="6" id="KW-0472">Membrane</keyword>
<comment type="cofactor">
    <cofactor evidence="1">
        <name>Ca(2+)</name>
        <dbReference type="ChEBI" id="CHEBI:29108"/>
    </cofactor>
</comment>
<dbReference type="EMBL" id="PVTH01000001">
    <property type="protein sequence ID" value="PRY55145.1"/>
    <property type="molecule type" value="Genomic_DNA"/>
</dbReference>
<feature type="domain" description="Glycosyl-hydrolase 97 catalytic" evidence="7">
    <location>
        <begin position="337"/>
        <end position="487"/>
    </location>
</feature>
<dbReference type="Gene3D" id="3.20.20.70">
    <property type="entry name" value="Aldolase class I"/>
    <property type="match status" value="1"/>
</dbReference>
<dbReference type="InterPro" id="IPR019563">
    <property type="entry name" value="GH97_catalytic"/>
</dbReference>
<evidence type="ECO:0000256" key="4">
    <source>
        <dbReference type="ARBA" id="ARBA00022837"/>
    </source>
</evidence>
<keyword evidence="3 10" id="KW-0378">Hydrolase</keyword>
<evidence type="ECO:0000256" key="2">
    <source>
        <dbReference type="ARBA" id="ARBA00011245"/>
    </source>
</evidence>
<dbReference type="Proteomes" id="UP000238034">
    <property type="component" value="Unassembled WGS sequence"/>
</dbReference>
<evidence type="ECO:0000313" key="10">
    <source>
        <dbReference type="EMBL" id="PRY55145.1"/>
    </source>
</evidence>
<protein>
    <submittedName>
        <fullName evidence="10">Glycosyl hydrolase family 97</fullName>
    </submittedName>
</protein>
<dbReference type="InterPro" id="IPR029486">
    <property type="entry name" value="GH97_N"/>
</dbReference>
<feature type="domain" description="Glycosyl-hydrolase 97 N-terminal" evidence="8">
    <location>
        <begin position="58"/>
        <end position="316"/>
    </location>
</feature>
<dbReference type="InterPro" id="IPR017853">
    <property type="entry name" value="GH"/>
</dbReference>
<comment type="subunit">
    <text evidence="2">Monomer.</text>
</comment>
<gene>
    <name evidence="10" type="ORF">B0I27_101113</name>
</gene>
<organism evidence="10 11">
    <name type="scientific">Arcticibacter pallidicorallinus</name>
    <dbReference type="NCBI Taxonomy" id="1259464"/>
    <lineage>
        <taxon>Bacteria</taxon>
        <taxon>Pseudomonadati</taxon>
        <taxon>Bacteroidota</taxon>
        <taxon>Sphingobacteriia</taxon>
        <taxon>Sphingobacteriales</taxon>
        <taxon>Sphingobacteriaceae</taxon>
        <taxon>Arcticibacter</taxon>
    </lineage>
</organism>
<sequence length="678" mass="76799">MIVNKQRYLRSSAWNQFRRIRLERKNVCWISLPALLSGFLVFSLSLGFQHSFAQKLTIQSPNKKLTVSLDAEGPEDQLTWFLRASFHGTGKSTEVIPEIALGLKRSDQDFSKGLRFLKKSNERLITEKYSAPHGKSSSRSNAANEVTIAFENAVKGKMNLIIRAYNDGITFRYQFPGKGGTYVVEDELTSYTVPKETRRWMQKWNPANEGIYTAMSDSTIQLREWCYPALFQTKDASCWYLLHEADLDRTYCGTKLSNKAEGNKYKLTFPDQGDGRGQGASKPVISLPWKSPWRVIIMGSLQDIVASTLVDDVSPPSLVKNTEWIKPGNVSWNYWSSNHGTKDYKIVTDFADLAAEMTWPYTLLDWEWDAMSNGGNVEDAAKYILSKGVKPLIWYNSGGDHTWVPSTPKDRMLTHENRVAEFTKLRKMGFAGVKIDFFESEKQDMIKYYLDILDDAAKFEMLVYFHGCLVPRGWARTYPHLMTYEGVRGAEWYNNGPELTYTAPEHNTILPFTRNVVGAMDYTPVTFTNSQFPHITSYGHELALSVLFESALQHMADRPEGYRQLPDFAKSFLKTVPAAWDETKLLGGFPGKDVIIARRKGDVWYIGGINGEIKEKKQTVALDFLQGGTKYSLGLIADGKHDKEFTTRSAEVDSSSSVDVRLLRRGGFVATLTPINNI</sequence>
<proteinExistence type="predicted"/>
<dbReference type="Gene3D" id="2.70.98.10">
    <property type="match status" value="1"/>
</dbReference>
<evidence type="ECO:0000259" key="9">
    <source>
        <dbReference type="Pfam" id="PF14509"/>
    </source>
</evidence>
<dbReference type="GO" id="GO:0030246">
    <property type="term" value="F:carbohydrate binding"/>
    <property type="evidence" value="ECO:0007669"/>
    <property type="project" value="InterPro"/>
</dbReference>
<reference evidence="10 11" key="1">
    <citation type="submission" date="2018-03" db="EMBL/GenBank/DDBJ databases">
        <title>Genomic Encyclopedia of Type Strains, Phase III (KMG-III): the genomes of soil and plant-associated and newly described type strains.</title>
        <authorList>
            <person name="Whitman W."/>
        </authorList>
    </citation>
    <scope>NUCLEOTIDE SEQUENCE [LARGE SCALE GENOMIC DNA]</scope>
    <source>
        <strain evidence="10 11">CGMCC 1.9313</strain>
    </source>
</reference>
<dbReference type="InterPro" id="IPR029483">
    <property type="entry name" value="GH97_C"/>
</dbReference>
<keyword evidence="6" id="KW-1133">Transmembrane helix</keyword>
<evidence type="ECO:0000256" key="3">
    <source>
        <dbReference type="ARBA" id="ARBA00022801"/>
    </source>
</evidence>
<keyword evidence="5" id="KW-0326">Glycosidase</keyword>
<dbReference type="SUPFAM" id="SSF51445">
    <property type="entry name" value="(Trans)glycosidases"/>
    <property type="match status" value="1"/>
</dbReference>
<name>A0A2T0UB29_9SPHI</name>
<evidence type="ECO:0000259" key="7">
    <source>
        <dbReference type="Pfam" id="PF10566"/>
    </source>
</evidence>